<evidence type="ECO:0000313" key="3">
    <source>
        <dbReference type="RefSeq" id="XP_026684049.1"/>
    </source>
</evidence>
<keyword evidence="2" id="KW-1185">Reference proteome</keyword>
<dbReference type="Proteomes" id="UP000079169">
    <property type="component" value="Unplaced"/>
</dbReference>
<dbReference type="PaxDb" id="121845-A0A3Q0JBE5"/>
<feature type="region of interest" description="Disordered" evidence="1">
    <location>
        <begin position="470"/>
        <end position="502"/>
    </location>
</feature>
<evidence type="ECO:0000313" key="2">
    <source>
        <dbReference type="Proteomes" id="UP000079169"/>
    </source>
</evidence>
<dbReference type="STRING" id="121845.A0A3Q0JBE5"/>
<protein>
    <submittedName>
        <fullName evidence="3">Probable WRKY transcription factor protein 1 isoform X1</fullName>
    </submittedName>
    <submittedName>
        <fullName evidence="4">Probable WRKY transcription factor protein 1 isoform X2</fullName>
    </submittedName>
</protein>
<reference evidence="3 4" key="1">
    <citation type="submission" date="2025-04" db="UniProtKB">
        <authorList>
            <consortium name="RefSeq"/>
        </authorList>
    </citation>
    <scope>IDENTIFICATION</scope>
</reference>
<dbReference type="KEGG" id="dci:113470079"/>
<feature type="region of interest" description="Disordered" evidence="1">
    <location>
        <begin position="87"/>
        <end position="116"/>
    </location>
</feature>
<feature type="compositionally biased region" description="Basic and acidic residues" evidence="1">
    <location>
        <begin position="7"/>
        <end position="22"/>
    </location>
</feature>
<accession>A0A3Q0JBE5</accession>
<feature type="region of interest" description="Disordered" evidence="1">
    <location>
        <begin position="1"/>
        <end position="22"/>
    </location>
</feature>
<feature type="region of interest" description="Disordered" evidence="1">
    <location>
        <begin position="688"/>
        <end position="824"/>
    </location>
</feature>
<feature type="compositionally biased region" description="Basic and acidic residues" evidence="1">
    <location>
        <begin position="732"/>
        <end position="746"/>
    </location>
</feature>
<dbReference type="RefSeq" id="XP_026684050.1">
    <property type="nucleotide sequence ID" value="XM_026828249.1"/>
</dbReference>
<feature type="compositionally biased region" description="Polar residues" evidence="1">
    <location>
        <begin position="87"/>
        <end position="98"/>
    </location>
</feature>
<name>A0A3Q0JBE5_DIACI</name>
<dbReference type="GeneID" id="113470079"/>
<evidence type="ECO:0000313" key="4">
    <source>
        <dbReference type="RefSeq" id="XP_026684050.1"/>
    </source>
</evidence>
<proteinExistence type="predicted"/>
<gene>
    <name evidence="3 4" type="primary">LOC113470079</name>
</gene>
<dbReference type="AlphaFoldDB" id="A0A3Q0JBE5"/>
<dbReference type="RefSeq" id="XP_026684049.1">
    <property type="nucleotide sequence ID" value="XM_026828248.1"/>
</dbReference>
<feature type="compositionally biased region" description="Polar residues" evidence="1">
    <location>
        <begin position="476"/>
        <end position="502"/>
    </location>
</feature>
<feature type="compositionally biased region" description="Basic and acidic residues" evidence="1">
    <location>
        <begin position="99"/>
        <end position="116"/>
    </location>
</feature>
<sequence length="824" mass="93282">MRILSSDGKRMPKKDNRAITGSHDDANVKEFLNLITEELLPLPEIKKNHRPIRRSSSRELASIIIVSDDARKRETCTQTSLVRTVQDTKETSSLVKTNSPDHDSHGVKPNQEERNKQISSIMAVYNKIDKSKKSTENYQDILGQLQLTYLRQNDVKAELNEEEYKRPVEIKEIFDETELSQNDITKKKEPDADIPAYIIPIDEVIREIQDCKLMFGYDEEIELEDLQLDQEVTEPSNQIHPKSQSRFNMLAIANEPYKNDIGVNDNYDETNGHRNQNNDARGKVDNKNITSQENKVDNALAIIHIKSNSNRVDVNPELSDLQYITQPNNPSKETRNEINIRPKSQENKAKNILATMCKLNENDKETSDVTDILHPLDLNEEIEIENEKRSKSRENRAKNLLAKVCELKQSDDEDEVKPIDVGLNTGLLPIADNMSELGEASNMGVVVTEVRDRKNLPCQYVRKNNIHRTHKRDPMSNANQPRQCTQNTSHIQPQCQTTRGNNSQKGYFTDMINMILESYIGLRDVDMRKYNYINELIAFVENLNRSPTRANQYQQSLTELIIQEIEDVSDTDSTSAPQATTSNQIKTVNAISNAVGQTNADNASKFAEFYNPTKIDNLKSQAGTKEANKPNTLTQRAINIRSRIGQTTKIKPPTLIKGHLKSACANGNKEGASKTENVKAMVNKDSAARKPENAKAMVNKDGAAKSENAKATVPRSGLKVNTSEIRRHRYIRSRDYFKSRDGKTDKTPNTQKETTEENIVDQNEANNSNNTPNENEASHTPDQNEVSHTDNQNETNNTLNQNDTNHTTNLNEATKPQLDDTKIA</sequence>
<feature type="compositionally biased region" description="Low complexity" evidence="1">
    <location>
        <begin position="789"/>
        <end position="811"/>
    </location>
</feature>
<feature type="compositionally biased region" description="Low complexity" evidence="1">
    <location>
        <begin position="763"/>
        <end position="775"/>
    </location>
</feature>
<evidence type="ECO:0000256" key="1">
    <source>
        <dbReference type="SAM" id="MobiDB-lite"/>
    </source>
</evidence>
<organism evidence="2 4">
    <name type="scientific">Diaphorina citri</name>
    <name type="common">Asian citrus psyllid</name>
    <dbReference type="NCBI Taxonomy" id="121845"/>
    <lineage>
        <taxon>Eukaryota</taxon>
        <taxon>Metazoa</taxon>
        <taxon>Ecdysozoa</taxon>
        <taxon>Arthropoda</taxon>
        <taxon>Hexapoda</taxon>
        <taxon>Insecta</taxon>
        <taxon>Pterygota</taxon>
        <taxon>Neoptera</taxon>
        <taxon>Paraneoptera</taxon>
        <taxon>Hemiptera</taxon>
        <taxon>Sternorrhyncha</taxon>
        <taxon>Psylloidea</taxon>
        <taxon>Psyllidae</taxon>
        <taxon>Diaphorininae</taxon>
        <taxon>Diaphorina</taxon>
    </lineage>
</organism>